<gene>
    <name evidence="4" type="ORF">PDENDC454_05341</name>
</gene>
<dbReference type="PANTHER" id="PTHR43046:SF14">
    <property type="entry name" value="MUTT_NUDIX FAMILY PROTEIN"/>
    <property type="match status" value="1"/>
</dbReference>
<feature type="domain" description="Nudix hydrolase" evidence="3">
    <location>
        <begin position="3"/>
        <end position="146"/>
    </location>
</feature>
<comment type="cofactor">
    <cofactor evidence="1">
        <name>Mg(2+)</name>
        <dbReference type="ChEBI" id="CHEBI:18420"/>
    </cofactor>
</comment>
<dbReference type="Proteomes" id="UP000003900">
    <property type="component" value="Unassembled WGS sequence"/>
</dbReference>
<evidence type="ECO:0000259" key="3">
    <source>
        <dbReference type="PROSITE" id="PS51462"/>
    </source>
</evidence>
<dbReference type="Pfam" id="PF00293">
    <property type="entry name" value="NUDIX"/>
    <property type="match status" value="1"/>
</dbReference>
<dbReference type="RefSeq" id="WP_006675583.1">
    <property type="nucleotide sequence ID" value="NZ_AHKH01000008.1"/>
</dbReference>
<dbReference type="AlphaFoldDB" id="H3SC32"/>
<dbReference type="SUPFAM" id="SSF55811">
    <property type="entry name" value="Nudix"/>
    <property type="match status" value="1"/>
</dbReference>
<comment type="caution">
    <text evidence="4">The sequence shown here is derived from an EMBL/GenBank/DDBJ whole genome shotgun (WGS) entry which is preliminary data.</text>
</comment>
<accession>H3SC32</accession>
<dbReference type="InterPro" id="IPR015797">
    <property type="entry name" value="NUDIX_hydrolase-like_dom_sf"/>
</dbReference>
<evidence type="ECO:0000256" key="2">
    <source>
        <dbReference type="ARBA" id="ARBA00022801"/>
    </source>
</evidence>
<dbReference type="PANTHER" id="PTHR43046">
    <property type="entry name" value="GDP-MANNOSE MANNOSYL HYDROLASE"/>
    <property type="match status" value="1"/>
</dbReference>
<evidence type="ECO:0000256" key="1">
    <source>
        <dbReference type="ARBA" id="ARBA00001946"/>
    </source>
</evidence>
<name>H3SC32_9BACL</name>
<dbReference type="PATRIC" id="fig|1131935.3.peg.1063"/>
<evidence type="ECO:0000313" key="4">
    <source>
        <dbReference type="EMBL" id="EHQ63546.1"/>
    </source>
</evidence>
<dbReference type="InterPro" id="IPR000086">
    <property type="entry name" value="NUDIX_hydrolase_dom"/>
</dbReference>
<proteinExistence type="predicted"/>
<keyword evidence="5" id="KW-1185">Reference proteome</keyword>
<dbReference type="CDD" id="cd18880">
    <property type="entry name" value="NUDIX_ADPRase"/>
    <property type="match status" value="1"/>
</dbReference>
<dbReference type="Gene3D" id="3.90.79.10">
    <property type="entry name" value="Nucleoside Triphosphate Pyrophosphohydrolase"/>
    <property type="match status" value="1"/>
</dbReference>
<dbReference type="STRING" id="1131935.PDENDC454_05341"/>
<dbReference type="EMBL" id="AHKH01000008">
    <property type="protein sequence ID" value="EHQ63546.1"/>
    <property type="molecule type" value="Genomic_DNA"/>
</dbReference>
<reference evidence="4 5" key="1">
    <citation type="journal article" date="2012" name="J. Bacteriol.">
        <title>Genome Sequence of the Pattern-Forming Social Bacterium Paenibacillus dendritiformis C454 Chiral Morphotype.</title>
        <authorList>
            <person name="Sirota-Madi A."/>
            <person name="Olender T."/>
            <person name="Helman Y."/>
            <person name="Brainis I."/>
            <person name="Finkelshtein A."/>
            <person name="Roth D."/>
            <person name="Hagai E."/>
            <person name="Leshkowitz D."/>
            <person name="Brodsky L."/>
            <person name="Galatenko V."/>
            <person name="Nikolaev V."/>
            <person name="Gutnick D.L."/>
            <person name="Lancet D."/>
            <person name="Ben-Jacob E."/>
        </authorList>
    </citation>
    <scope>NUCLEOTIDE SEQUENCE [LARGE SCALE GENOMIC DNA]</scope>
    <source>
        <strain evidence="4 5">C454</strain>
    </source>
</reference>
<dbReference type="GO" id="GO:0016787">
    <property type="term" value="F:hydrolase activity"/>
    <property type="evidence" value="ECO:0007669"/>
    <property type="project" value="UniProtKB-KW"/>
</dbReference>
<dbReference type="OrthoDB" id="65827at2"/>
<keyword evidence="2 4" id="KW-0378">Hydrolase</keyword>
<evidence type="ECO:0000313" key="5">
    <source>
        <dbReference type="Proteomes" id="UP000003900"/>
    </source>
</evidence>
<dbReference type="PROSITE" id="PS51462">
    <property type="entry name" value="NUDIX"/>
    <property type="match status" value="1"/>
</dbReference>
<organism evidence="4 5">
    <name type="scientific">Paenibacillus dendritiformis C454</name>
    <dbReference type="NCBI Taxonomy" id="1131935"/>
    <lineage>
        <taxon>Bacteria</taxon>
        <taxon>Bacillati</taxon>
        <taxon>Bacillota</taxon>
        <taxon>Bacilli</taxon>
        <taxon>Bacillales</taxon>
        <taxon>Paenibacillaceae</taxon>
        <taxon>Paenibacillus</taxon>
    </lineage>
</organism>
<sequence length="171" mass="19479">MEEIRNAVRALIVEDDQLLLIKKERPEVGVYYALPGGAHEPNETLEETLRRECEEELGASVTDLRILCMREYVSANHEYSHIMKEVHAVEFIYTCRLQERGAVPGGAHADEGQIGIEWLPVRDVIATVEHSYFSKRTRKYVFPQALHDFLGEYFAADPLELVASTVYGERG</sequence>
<protein>
    <submittedName>
        <fullName evidence="4">NUDIX hydrolase</fullName>
    </submittedName>
</protein>